<evidence type="ECO:0000256" key="1">
    <source>
        <dbReference type="SAM" id="MobiDB-lite"/>
    </source>
</evidence>
<protein>
    <submittedName>
        <fullName evidence="2">Uncharacterized protein</fullName>
    </submittedName>
</protein>
<proteinExistence type="predicted"/>
<name>A0AAN9F0B2_CROPI</name>
<comment type="caution">
    <text evidence="2">The sequence shown here is derived from an EMBL/GenBank/DDBJ whole genome shotgun (WGS) entry which is preliminary data.</text>
</comment>
<keyword evidence="3" id="KW-1185">Reference proteome</keyword>
<feature type="compositionally biased region" description="Basic and acidic residues" evidence="1">
    <location>
        <begin position="1"/>
        <end position="11"/>
    </location>
</feature>
<organism evidence="2 3">
    <name type="scientific">Crotalaria pallida</name>
    <name type="common">Smooth rattlebox</name>
    <name type="synonym">Crotalaria striata</name>
    <dbReference type="NCBI Taxonomy" id="3830"/>
    <lineage>
        <taxon>Eukaryota</taxon>
        <taxon>Viridiplantae</taxon>
        <taxon>Streptophyta</taxon>
        <taxon>Embryophyta</taxon>
        <taxon>Tracheophyta</taxon>
        <taxon>Spermatophyta</taxon>
        <taxon>Magnoliopsida</taxon>
        <taxon>eudicotyledons</taxon>
        <taxon>Gunneridae</taxon>
        <taxon>Pentapetalae</taxon>
        <taxon>rosids</taxon>
        <taxon>fabids</taxon>
        <taxon>Fabales</taxon>
        <taxon>Fabaceae</taxon>
        <taxon>Papilionoideae</taxon>
        <taxon>50 kb inversion clade</taxon>
        <taxon>genistoids sensu lato</taxon>
        <taxon>core genistoids</taxon>
        <taxon>Crotalarieae</taxon>
        <taxon>Crotalaria</taxon>
    </lineage>
</organism>
<dbReference type="AlphaFoldDB" id="A0AAN9F0B2"/>
<evidence type="ECO:0000313" key="3">
    <source>
        <dbReference type="Proteomes" id="UP001372338"/>
    </source>
</evidence>
<reference evidence="2 3" key="1">
    <citation type="submission" date="2024-01" db="EMBL/GenBank/DDBJ databases">
        <title>The genomes of 5 underutilized Papilionoideae crops provide insights into root nodulation and disease resistanc.</title>
        <authorList>
            <person name="Yuan L."/>
        </authorList>
    </citation>
    <scope>NUCLEOTIDE SEQUENCE [LARGE SCALE GENOMIC DNA]</scope>
    <source>
        <strain evidence="2">ZHUSHIDOU_FW_LH</strain>
        <tissue evidence="2">Leaf</tissue>
    </source>
</reference>
<accession>A0AAN9F0B2</accession>
<feature type="region of interest" description="Disordered" evidence="1">
    <location>
        <begin position="1"/>
        <end position="29"/>
    </location>
</feature>
<evidence type="ECO:0000313" key="2">
    <source>
        <dbReference type="EMBL" id="KAK7266541.1"/>
    </source>
</evidence>
<feature type="compositionally biased region" description="Polar residues" evidence="1">
    <location>
        <begin position="12"/>
        <end position="26"/>
    </location>
</feature>
<gene>
    <name evidence="2" type="ORF">RIF29_19189</name>
</gene>
<dbReference type="EMBL" id="JAYWIO010000004">
    <property type="protein sequence ID" value="KAK7266541.1"/>
    <property type="molecule type" value="Genomic_DNA"/>
</dbReference>
<sequence>MDHESHKEGVTKNHTVTEGGSATVSQRGERHGCCAVEKGRVTACCAAEGGLRRTEATVRLVSMRIGPHKALNCHKWYRFTDELIAMLMSCGCGLRGSGEPVLPILGSLAVCNTDN</sequence>
<dbReference type="Proteomes" id="UP001372338">
    <property type="component" value="Unassembled WGS sequence"/>
</dbReference>